<dbReference type="Pfam" id="PF13393">
    <property type="entry name" value="tRNA-synt_His"/>
    <property type="match status" value="1"/>
</dbReference>
<dbReference type="GO" id="GO:0006427">
    <property type="term" value="P:histidyl-tRNA aminoacylation"/>
    <property type="evidence" value="ECO:0007669"/>
    <property type="project" value="TreeGrafter"/>
</dbReference>
<dbReference type="GO" id="GO:0005737">
    <property type="term" value="C:cytoplasm"/>
    <property type="evidence" value="ECO:0007669"/>
    <property type="project" value="UniProtKB-SubCell"/>
</dbReference>
<dbReference type="RefSeq" id="WP_091827806.1">
    <property type="nucleotide sequence ID" value="NZ_FNRJ01000020.1"/>
</dbReference>
<feature type="binding site" evidence="9">
    <location>
        <position position="130"/>
    </location>
    <ligand>
        <name>L-histidine</name>
        <dbReference type="ChEBI" id="CHEBI:57595"/>
    </ligand>
</feature>
<evidence type="ECO:0000256" key="8">
    <source>
        <dbReference type="HAMAP-Rule" id="MF_00125"/>
    </source>
</evidence>
<feature type="domain" description="Class II Histidinyl-tRNA synthetase (HisRS)-like catalytic core" evidence="10">
    <location>
        <begin position="12"/>
        <end position="323"/>
    </location>
</feature>
<dbReference type="AlphaFoldDB" id="A0A1H4GTQ5"/>
<dbReference type="GO" id="GO:0004821">
    <property type="term" value="F:histidine-tRNA ligase activity"/>
    <property type="evidence" value="ECO:0007669"/>
    <property type="project" value="TreeGrafter"/>
</dbReference>
<comment type="miscellaneous">
    <text evidence="8">This function is generally fulfilled by the C-terminal part of HisG, which is missing in some bacteria such as this one.</text>
</comment>
<dbReference type="NCBIfam" id="NF008935">
    <property type="entry name" value="PRK12292.1-1"/>
    <property type="match status" value="1"/>
</dbReference>
<dbReference type="GO" id="GO:0016757">
    <property type="term" value="F:glycosyltransferase activity"/>
    <property type="evidence" value="ECO:0007669"/>
    <property type="project" value="UniProtKB-KW"/>
</dbReference>
<dbReference type="HAMAP" id="MF_00125">
    <property type="entry name" value="HisZ"/>
    <property type="match status" value="1"/>
</dbReference>
<dbReference type="PANTHER" id="PTHR43707:SF1">
    <property type="entry name" value="HISTIDINE--TRNA LIGASE, MITOCHONDRIAL-RELATED"/>
    <property type="match status" value="1"/>
</dbReference>
<evidence type="ECO:0000256" key="2">
    <source>
        <dbReference type="ARBA" id="ARBA00004667"/>
    </source>
</evidence>
<name>A0A1H4GTQ5_9GAMM</name>
<dbReference type="InterPro" id="IPR041715">
    <property type="entry name" value="HisRS-like_core"/>
</dbReference>
<comment type="subcellular location">
    <subcellularLocation>
        <location evidence="1 8">Cytoplasm</location>
    </subcellularLocation>
</comment>
<dbReference type="Proteomes" id="UP000242469">
    <property type="component" value="Unassembled WGS sequence"/>
</dbReference>
<comment type="function">
    <text evidence="7 8">Required for the first step of histidine biosynthesis. May allow the feedback regulation of ATP phosphoribosyltransferase activity by histidine.</text>
</comment>
<feature type="binding site" evidence="9">
    <location>
        <begin position="83"/>
        <end position="85"/>
    </location>
    <ligand>
        <name>L-histidine</name>
        <dbReference type="ChEBI" id="CHEBI:57595"/>
    </ligand>
</feature>
<sequence length="392" mass="43044">MALADRWLLPDGIMELLPPQARQVELMRRKVLDLYDSWGYDLVMPPIAEHLESLLTGVGHDLDLNTFKVTDGISGHTLGVRADMTPQVARIDAHRLRTEGPSRLCYCGSVLHTHPTNMLASRNPVQLGAELYGHAGPDSDVEVIALMLETLSAVGVAGPISLDLGHVAVFSRLMQLCQLNQQQQADYQDMLQRKALPEIDRFVAALGLDDRSTTWLQTLPRLNGSVDVLARARDLFASDVELVRAVDALDTLAQRVVLRCEGVSTYFDLSELRGYHYHTGVVFAAYTPSYGQALAKGGRYDNIGRDFGRARPATGFSADLKTLIDLSASRPAANTNAVLAPAGEDQTLQQAIRLLRTSGERVVQQLDGEISEPGRFRRQLVPKGGDWVVIDL</sequence>
<evidence type="ECO:0000256" key="7">
    <source>
        <dbReference type="ARBA" id="ARBA00025246"/>
    </source>
</evidence>
<dbReference type="Gene3D" id="3.30.930.10">
    <property type="entry name" value="Bira Bifunctional Protein, Domain 2"/>
    <property type="match status" value="1"/>
</dbReference>
<proteinExistence type="inferred from homology"/>
<dbReference type="SUPFAM" id="SSF55681">
    <property type="entry name" value="Class II aaRS and biotin synthetases"/>
    <property type="match status" value="1"/>
</dbReference>
<evidence type="ECO:0000256" key="5">
    <source>
        <dbReference type="ARBA" id="ARBA00020397"/>
    </source>
</evidence>
<evidence type="ECO:0000256" key="6">
    <source>
        <dbReference type="ARBA" id="ARBA00022490"/>
    </source>
</evidence>
<evidence type="ECO:0000259" key="10">
    <source>
        <dbReference type="Pfam" id="PF13393"/>
    </source>
</evidence>
<dbReference type="EMBL" id="FNRJ01000020">
    <property type="protein sequence ID" value="SEB12927.1"/>
    <property type="molecule type" value="Genomic_DNA"/>
</dbReference>
<dbReference type="UniPathway" id="UPA00031">
    <property type="reaction ID" value="UER00006"/>
</dbReference>
<keyword evidence="12" id="KW-1185">Reference proteome</keyword>
<gene>
    <name evidence="8" type="primary">hisZ</name>
    <name evidence="11" type="ORF">SAMN02745729_12022</name>
</gene>
<dbReference type="InterPro" id="IPR004516">
    <property type="entry name" value="HisRS/HisZ"/>
</dbReference>
<dbReference type="STRING" id="1122198.SAMN02745729_12022"/>
<evidence type="ECO:0000256" key="3">
    <source>
        <dbReference type="ARBA" id="ARBA00005539"/>
    </source>
</evidence>
<feature type="binding site" evidence="9">
    <location>
        <position position="273"/>
    </location>
    <ligand>
        <name>L-histidine</name>
        <dbReference type="ChEBI" id="CHEBI:57595"/>
    </ligand>
</feature>
<keyword evidence="11" id="KW-0808">Transferase</keyword>
<feature type="binding site" evidence="9">
    <location>
        <position position="126"/>
    </location>
    <ligand>
        <name>L-histidine</name>
        <dbReference type="ChEBI" id="CHEBI:57595"/>
    </ligand>
</feature>
<comment type="similarity">
    <text evidence="3 8">Belongs to the class-II aminoacyl-tRNA synthetase family. HisZ subfamily.</text>
</comment>
<evidence type="ECO:0000256" key="9">
    <source>
        <dbReference type="PIRSR" id="PIRSR001549-1"/>
    </source>
</evidence>
<comment type="subunit">
    <text evidence="4 8">Heteromultimer composed of HisG and HisZ subunits.</text>
</comment>
<dbReference type="InterPro" id="IPR004517">
    <property type="entry name" value="HisZ"/>
</dbReference>
<organism evidence="11 12">
    <name type="scientific">Marinobacterium iners DSM 11526</name>
    <dbReference type="NCBI Taxonomy" id="1122198"/>
    <lineage>
        <taxon>Bacteria</taxon>
        <taxon>Pseudomonadati</taxon>
        <taxon>Pseudomonadota</taxon>
        <taxon>Gammaproteobacteria</taxon>
        <taxon>Oceanospirillales</taxon>
        <taxon>Oceanospirillaceae</taxon>
        <taxon>Marinobacterium</taxon>
    </lineage>
</organism>
<keyword evidence="11" id="KW-0328">Glycosyltransferase</keyword>
<accession>A0A1H4GTQ5</accession>
<dbReference type="CDD" id="cd00773">
    <property type="entry name" value="HisRS-like_core"/>
    <property type="match status" value="1"/>
</dbReference>
<comment type="pathway">
    <text evidence="2 8">Amino-acid biosynthesis; L-histidine biosynthesis; L-histidine from 5-phospho-alpha-D-ribose 1-diphosphate: step 1/9.</text>
</comment>
<protein>
    <recommendedName>
        <fullName evidence="5 8">ATP phosphoribosyltransferase regulatory subunit</fullName>
    </recommendedName>
</protein>
<evidence type="ECO:0000256" key="1">
    <source>
        <dbReference type="ARBA" id="ARBA00004496"/>
    </source>
</evidence>
<evidence type="ECO:0000313" key="12">
    <source>
        <dbReference type="Proteomes" id="UP000242469"/>
    </source>
</evidence>
<reference evidence="12" key="1">
    <citation type="submission" date="2016-10" db="EMBL/GenBank/DDBJ databases">
        <authorList>
            <person name="Varghese N."/>
            <person name="Submissions S."/>
        </authorList>
    </citation>
    <scope>NUCLEOTIDE SEQUENCE [LARGE SCALE GENOMIC DNA]</scope>
    <source>
        <strain evidence="12">DSM 11526</strain>
    </source>
</reference>
<dbReference type="GO" id="GO:0000105">
    <property type="term" value="P:L-histidine biosynthetic process"/>
    <property type="evidence" value="ECO:0007669"/>
    <property type="project" value="UniProtKB-UniRule"/>
</dbReference>
<evidence type="ECO:0000256" key="4">
    <source>
        <dbReference type="ARBA" id="ARBA00011496"/>
    </source>
</evidence>
<evidence type="ECO:0000313" key="11">
    <source>
        <dbReference type="EMBL" id="SEB12927.1"/>
    </source>
</evidence>
<keyword evidence="6 8" id="KW-0963">Cytoplasm</keyword>
<dbReference type="InterPro" id="IPR045864">
    <property type="entry name" value="aa-tRNA-synth_II/BPL/LPL"/>
</dbReference>
<dbReference type="OrthoDB" id="9769617at2"/>
<keyword evidence="8" id="KW-0028">Amino-acid biosynthesis</keyword>
<dbReference type="NCBIfam" id="TIGR00443">
    <property type="entry name" value="hisZ_biosyn_reg"/>
    <property type="match status" value="1"/>
</dbReference>
<dbReference type="NCBIfam" id="NF009086">
    <property type="entry name" value="PRK12421.1"/>
    <property type="match status" value="1"/>
</dbReference>
<dbReference type="PANTHER" id="PTHR43707">
    <property type="entry name" value="HISTIDYL-TRNA SYNTHETASE"/>
    <property type="match status" value="1"/>
</dbReference>
<keyword evidence="8" id="KW-0368">Histidine biosynthesis</keyword>
<dbReference type="PIRSF" id="PIRSF001549">
    <property type="entry name" value="His-tRNA_synth"/>
    <property type="match status" value="1"/>
</dbReference>